<feature type="domain" description="Peptidase M24" evidence="1">
    <location>
        <begin position="20"/>
        <end position="176"/>
    </location>
</feature>
<protein>
    <submittedName>
        <fullName evidence="2">(Fe-S)-binding protein</fullName>
    </submittedName>
</protein>
<dbReference type="SUPFAM" id="SSF55920">
    <property type="entry name" value="Creatinase/aminopeptidase"/>
    <property type="match status" value="1"/>
</dbReference>
<name>A0A1L3GFX6_SYNAC</name>
<accession>A0A1L3GFX6</accession>
<dbReference type="OrthoDB" id="570664at2"/>
<dbReference type="EMBL" id="CP015518">
    <property type="protein sequence ID" value="APG24817.1"/>
    <property type="molecule type" value="Genomic_DNA"/>
</dbReference>
<dbReference type="Proteomes" id="UP000182264">
    <property type="component" value="Chromosome"/>
</dbReference>
<dbReference type="Pfam" id="PF00557">
    <property type="entry name" value="Peptidase_M24"/>
    <property type="match status" value="1"/>
</dbReference>
<sequence length="222" mass="24473">MAIQDKAALERTGADFSVEKMLAIRAKAQEAVKRIAAQVKPGMLEEDANKMVVDTLREMGAAKAFHKPYIRFGSNTTKTFGADSEPGVRLGADDIFFIDIAPVWDGYEGDAGDSFVTGGNPELKRCAGDARKIFEAVAKKWKDEKATGVELYDFAQKLALDLGWELNLELGGHRLGDYSSAEHYEGPLSEIAFHPSPNLWMVEIHIRDAKNGFGAFYEDLLI</sequence>
<dbReference type="RefSeq" id="WP_072286663.1">
    <property type="nucleotide sequence ID" value="NZ_CP015455.1"/>
</dbReference>
<evidence type="ECO:0000259" key="1">
    <source>
        <dbReference type="Pfam" id="PF00557"/>
    </source>
</evidence>
<dbReference type="CDD" id="cd01066">
    <property type="entry name" value="APP_MetAP"/>
    <property type="match status" value="1"/>
</dbReference>
<dbReference type="Gene3D" id="3.90.230.10">
    <property type="entry name" value="Creatinase/methionine aminopeptidase superfamily"/>
    <property type="match status" value="1"/>
</dbReference>
<reference evidence="2 3" key="1">
    <citation type="journal article" date="2017" name="Genome Announc.">
        <title>Complete Genome Sequences of Two Acetylene-Fermenting Pelobacter acetylenicus Strains.</title>
        <authorList>
            <person name="Sutton J.M."/>
            <person name="Baesman S.M."/>
            <person name="Fierst J.L."/>
            <person name="Poret-Peterson A.T."/>
            <person name="Oremland R.S."/>
            <person name="Dunlap D.S."/>
            <person name="Akob D.M."/>
        </authorList>
    </citation>
    <scope>NUCLEOTIDE SEQUENCE [LARGE SCALE GENOMIC DNA]</scope>
    <source>
        <strain evidence="2 3">DSM 3247</strain>
    </source>
</reference>
<keyword evidence="3" id="KW-1185">Reference proteome</keyword>
<dbReference type="AlphaFoldDB" id="A0A1L3GFX6"/>
<evidence type="ECO:0000313" key="2">
    <source>
        <dbReference type="EMBL" id="APG24817.1"/>
    </source>
</evidence>
<organism evidence="2 3">
    <name type="scientific">Syntrophotalea acetylenica</name>
    <name type="common">Pelobacter acetylenicus</name>
    <dbReference type="NCBI Taxonomy" id="29542"/>
    <lineage>
        <taxon>Bacteria</taxon>
        <taxon>Pseudomonadati</taxon>
        <taxon>Thermodesulfobacteriota</taxon>
        <taxon>Desulfuromonadia</taxon>
        <taxon>Desulfuromonadales</taxon>
        <taxon>Syntrophotaleaceae</taxon>
        <taxon>Syntrophotalea</taxon>
    </lineage>
</organism>
<evidence type="ECO:0000313" key="3">
    <source>
        <dbReference type="Proteomes" id="UP000182264"/>
    </source>
</evidence>
<dbReference type="InterPro" id="IPR036005">
    <property type="entry name" value="Creatinase/aminopeptidase-like"/>
</dbReference>
<dbReference type="InterPro" id="IPR000994">
    <property type="entry name" value="Pept_M24"/>
</dbReference>
<dbReference type="KEGG" id="pace:A6070_01045"/>
<proteinExistence type="predicted"/>
<gene>
    <name evidence="2" type="ORF">A7E75_07100</name>
</gene>